<dbReference type="GO" id="GO:0038023">
    <property type="term" value="F:signaling receptor activity"/>
    <property type="evidence" value="ECO:0007669"/>
    <property type="project" value="InterPro"/>
</dbReference>
<protein>
    <submittedName>
        <fullName evidence="14">Ferric enterobactin receptor</fullName>
    </submittedName>
</protein>
<evidence type="ECO:0000256" key="7">
    <source>
        <dbReference type="ARBA" id="ARBA00023136"/>
    </source>
</evidence>
<feature type="domain" description="TonB-dependent receptor plug" evidence="13">
    <location>
        <begin position="73"/>
        <end position="187"/>
    </location>
</feature>
<evidence type="ECO:0000256" key="5">
    <source>
        <dbReference type="ARBA" id="ARBA00022692"/>
    </source>
</evidence>
<dbReference type="InterPro" id="IPR006311">
    <property type="entry name" value="TAT_signal"/>
</dbReference>
<proteinExistence type="inferred from homology"/>
<dbReference type="PROSITE" id="PS51318">
    <property type="entry name" value="TAT"/>
    <property type="match status" value="1"/>
</dbReference>
<dbReference type="KEGG" id="palw:PSAL_031180"/>
<keyword evidence="5 10" id="KW-0812">Transmembrane</keyword>
<sequence>MTMQTRPTSRRSAFLATTALLMATALPAFAQDEITLDDSLSDMETYVTEDGEVIMLDAITVQAASDELKQSLGTSVITADDLESRPVTNDVSEAVRRMPGVNLTGASATGQRGNQRQIDIRGMGPENTLILVDGKPVLSRNSVKMGRGGERDTRGDSNWVPAEMVERIEVIRGPAAARYGSGAAGGVVNIITKVPEEETFTFSLFYEQPESDLEGANGRTNFLWAKPLGDNLSFRLIGNYNKSDGDDPSLNASSVEEGDTILAGNEGVVNKDVSTLLRWDVDDFNRIDFELGYSRQSNIYAGDTQLGSTDELTEGLADEGAETNIMQRTTAAITHTGDYAFGELTSYLQYEHSDNNRLSEGASGGGEGRINSTEDWTTTLLDNVTAKSELDIDGSFMGHETVWTLGGEVRYERMNNTDLITSRGDIDFDYGDTSASAADRDPISSQTIIGLYGEANILYGDATTITPAFRVDYADTFGMNVSGGLNASVDVSPSWKIKTGYAAAFKAPNLYQLNPNYIYTTRGNGCPYPYNGDGPCYVLGNEDLDPETSLNFELGTAYDGPNGLSGTLTYFHNDYRDKIQSGTEQLAYITVGADQYRVYQWVNIPEAEVSGLEGNINYIVSSSVSFNANFTYMITSKNKQTGDPLSLVPEYTINASVNWDVNDKLTLIPSVVHYGEIDAASTNAATGYAYDDTDSRDPYTLVNFGGTYDVNEDFAVNFGVKNVFDTSVLRSGDGANTFNEPGRSYYVGLTKTF</sequence>
<evidence type="ECO:0000256" key="1">
    <source>
        <dbReference type="ARBA" id="ARBA00004571"/>
    </source>
</evidence>
<dbReference type="GO" id="GO:0009279">
    <property type="term" value="C:cell outer membrane"/>
    <property type="evidence" value="ECO:0007669"/>
    <property type="project" value="UniProtKB-SubCell"/>
</dbReference>
<keyword evidence="3 10" id="KW-0813">Transport</keyword>
<dbReference type="RefSeq" id="WP_231388543.1">
    <property type="nucleotide sequence ID" value="NZ_CP060436.1"/>
</dbReference>
<dbReference type="InterPro" id="IPR036942">
    <property type="entry name" value="Beta-barrel_TonB_sf"/>
</dbReference>
<dbReference type="InterPro" id="IPR058134">
    <property type="entry name" value="PirA/FepA/PfeA"/>
</dbReference>
<keyword evidence="8 14" id="KW-0675">Receptor</keyword>
<keyword evidence="9 10" id="KW-0998">Cell outer membrane</keyword>
<dbReference type="NCBIfam" id="NF010048">
    <property type="entry name" value="PRK13524.1"/>
    <property type="match status" value="1"/>
</dbReference>
<dbReference type="InterPro" id="IPR037066">
    <property type="entry name" value="Plug_dom_sf"/>
</dbReference>
<comment type="similarity">
    <text evidence="2 10 11">Belongs to the TonB-dependent receptor family.</text>
</comment>
<dbReference type="GO" id="GO:0042931">
    <property type="term" value="F:enterobactin transmembrane transporter activity"/>
    <property type="evidence" value="ECO:0007669"/>
    <property type="project" value="TreeGrafter"/>
</dbReference>
<evidence type="ECO:0000256" key="10">
    <source>
        <dbReference type="PROSITE-ProRule" id="PRU01360"/>
    </source>
</evidence>
<dbReference type="AlphaFoldDB" id="A0A418SJE8"/>
<evidence type="ECO:0000256" key="11">
    <source>
        <dbReference type="RuleBase" id="RU003357"/>
    </source>
</evidence>
<evidence type="ECO:0000256" key="2">
    <source>
        <dbReference type="ARBA" id="ARBA00009810"/>
    </source>
</evidence>
<evidence type="ECO:0000256" key="4">
    <source>
        <dbReference type="ARBA" id="ARBA00022452"/>
    </source>
</evidence>
<keyword evidence="4 10" id="KW-1134">Transmembrane beta strand</keyword>
<evidence type="ECO:0000256" key="3">
    <source>
        <dbReference type="ARBA" id="ARBA00022448"/>
    </source>
</evidence>
<dbReference type="NCBIfam" id="TIGR01783">
    <property type="entry name" value="TonB-siderophor"/>
    <property type="match status" value="1"/>
</dbReference>
<evidence type="ECO:0000259" key="12">
    <source>
        <dbReference type="Pfam" id="PF00593"/>
    </source>
</evidence>
<comment type="subcellular location">
    <subcellularLocation>
        <location evidence="1 10">Cell outer membrane</location>
        <topology evidence="1 10">Multi-pass membrane protein</topology>
    </subcellularLocation>
</comment>
<dbReference type="SUPFAM" id="SSF56935">
    <property type="entry name" value="Porins"/>
    <property type="match status" value="1"/>
</dbReference>
<dbReference type="Gene3D" id="2.170.130.10">
    <property type="entry name" value="TonB-dependent receptor, plug domain"/>
    <property type="match status" value="1"/>
</dbReference>
<reference evidence="14 15" key="1">
    <citation type="submission" date="2020-08" db="EMBL/GenBank/DDBJ databases">
        <title>Genome sequence of Rhodobacteraceae bacterium Lw-13e.</title>
        <authorList>
            <person name="Poehlein A."/>
            <person name="Wolter L."/>
            <person name="Daniel R."/>
            <person name="Brinkhoff T."/>
        </authorList>
    </citation>
    <scope>NUCLEOTIDE SEQUENCE [LARGE SCALE GENOMIC DNA]</scope>
    <source>
        <strain evidence="14 15">Lw-13e</strain>
    </source>
</reference>
<dbReference type="PROSITE" id="PS52016">
    <property type="entry name" value="TONB_DEPENDENT_REC_3"/>
    <property type="match status" value="1"/>
</dbReference>
<evidence type="ECO:0000313" key="14">
    <source>
        <dbReference type="EMBL" id="QPM91856.1"/>
    </source>
</evidence>
<keyword evidence="15" id="KW-1185">Reference proteome</keyword>
<dbReference type="NCBIfam" id="NF010051">
    <property type="entry name" value="PRK13528.1"/>
    <property type="match status" value="1"/>
</dbReference>
<evidence type="ECO:0000256" key="8">
    <source>
        <dbReference type="ARBA" id="ARBA00023170"/>
    </source>
</evidence>
<evidence type="ECO:0000259" key="13">
    <source>
        <dbReference type="Pfam" id="PF07715"/>
    </source>
</evidence>
<dbReference type="Proteomes" id="UP000283786">
    <property type="component" value="Chromosome"/>
</dbReference>
<dbReference type="Pfam" id="PF00593">
    <property type="entry name" value="TonB_dep_Rec_b-barrel"/>
    <property type="match status" value="1"/>
</dbReference>
<evidence type="ECO:0000313" key="15">
    <source>
        <dbReference type="Proteomes" id="UP000283786"/>
    </source>
</evidence>
<dbReference type="Gene3D" id="2.40.170.20">
    <property type="entry name" value="TonB-dependent receptor, beta-barrel domain"/>
    <property type="match status" value="1"/>
</dbReference>
<evidence type="ECO:0000256" key="6">
    <source>
        <dbReference type="ARBA" id="ARBA00023077"/>
    </source>
</evidence>
<dbReference type="GO" id="GO:0042912">
    <property type="term" value="F:colicin transmembrane transporter activity"/>
    <property type="evidence" value="ECO:0007669"/>
    <property type="project" value="TreeGrafter"/>
</dbReference>
<evidence type="ECO:0000256" key="9">
    <source>
        <dbReference type="ARBA" id="ARBA00023237"/>
    </source>
</evidence>
<dbReference type="InterPro" id="IPR012910">
    <property type="entry name" value="Plug_dom"/>
</dbReference>
<dbReference type="GO" id="GO:0044718">
    <property type="term" value="P:siderophore transmembrane transport"/>
    <property type="evidence" value="ECO:0007669"/>
    <property type="project" value="TreeGrafter"/>
</dbReference>
<dbReference type="InterPro" id="IPR010105">
    <property type="entry name" value="TonB_sidphr_rcpt"/>
</dbReference>
<dbReference type="PANTHER" id="PTHR30069">
    <property type="entry name" value="TONB-DEPENDENT OUTER MEMBRANE RECEPTOR"/>
    <property type="match status" value="1"/>
</dbReference>
<accession>A0A418SJE8</accession>
<dbReference type="CDD" id="cd01347">
    <property type="entry name" value="ligand_gated_channel"/>
    <property type="match status" value="1"/>
</dbReference>
<dbReference type="InterPro" id="IPR000531">
    <property type="entry name" value="Beta-barrel_TonB"/>
</dbReference>
<dbReference type="InterPro" id="IPR039426">
    <property type="entry name" value="TonB-dep_rcpt-like"/>
</dbReference>
<keyword evidence="6 11" id="KW-0798">TonB box</keyword>
<feature type="domain" description="TonB-dependent receptor-like beta-barrel" evidence="12">
    <location>
        <begin position="279"/>
        <end position="723"/>
    </location>
</feature>
<gene>
    <name evidence="14" type="primary">pfeA</name>
    <name evidence="14" type="ORF">PSAL_031180</name>
</gene>
<name>A0A418SJE8_9RHOB</name>
<dbReference type="Pfam" id="PF07715">
    <property type="entry name" value="Plug"/>
    <property type="match status" value="1"/>
</dbReference>
<dbReference type="GO" id="GO:0015344">
    <property type="term" value="F:siderophore uptake transmembrane transporter activity"/>
    <property type="evidence" value="ECO:0007669"/>
    <property type="project" value="TreeGrafter"/>
</dbReference>
<keyword evidence="7 10" id="KW-0472">Membrane</keyword>
<organism evidence="14 15">
    <name type="scientific">Pseudooceanicola algae</name>
    <dbReference type="NCBI Taxonomy" id="1537215"/>
    <lineage>
        <taxon>Bacteria</taxon>
        <taxon>Pseudomonadati</taxon>
        <taxon>Pseudomonadota</taxon>
        <taxon>Alphaproteobacteria</taxon>
        <taxon>Rhodobacterales</taxon>
        <taxon>Paracoccaceae</taxon>
        <taxon>Pseudooceanicola</taxon>
    </lineage>
</organism>
<dbReference type="EMBL" id="CP060436">
    <property type="protein sequence ID" value="QPM91856.1"/>
    <property type="molecule type" value="Genomic_DNA"/>
</dbReference>
<dbReference type="PANTHER" id="PTHR30069:SF51">
    <property type="entry name" value="FERRIENTEROBACTIN RECEPTOR"/>
    <property type="match status" value="1"/>
</dbReference>